<evidence type="ECO:0000313" key="2">
    <source>
        <dbReference type="EMBL" id="JAE33484.1"/>
    </source>
</evidence>
<feature type="transmembrane region" description="Helical" evidence="1">
    <location>
        <begin position="39"/>
        <end position="58"/>
    </location>
</feature>
<proteinExistence type="predicted"/>
<keyword evidence="1" id="KW-1133">Transmembrane helix</keyword>
<protein>
    <submittedName>
        <fullName evidence="2">Uncharacterized protein</fullName>
    </submittedName>
</protein>
<feature type="transmembrane region" description="Helical" evidence="1">
    <location>
        <begin position="7"/>
        <end position="33"/>
    </location>
</feature>
<evidence type="ECO:0000256" key="1">
    <source>
        <dbReference type="SAM" id="Phobius"/>
    </source>
</evidence>
<accession>A0A0A9HCE9</accession>
<keyword evidence="1" id="KW-0472">Membrane</keyword>
<reference evidence="2" key="2">
    <citation type="journal article" date="2015" name="Data Brief">
        <title>Shoot transcriptome of the giant reed, Arundo donax.</title>
        <authorList>
            <person name="Barrero R.A."/>
            <person name="Guerrero F.D."/>
            <person name="Moolhuijzen P."/>
            <person name="Goolsby J.A."/>
            <person name="Tidwell J."/>
            <person name="Bellgard S.E."/>
            <person name="Bellgard M.I."/>
        </authorList>
    </citation>
    <scope>NUCLEOTIDE SEQUENCE</scope>
    <source>
        <tissue evidence="2">Shoot tissue taken approximately 20 cm above the soil surface</tissue>
    </source>
</reference>
<name>A0A0A9HCE9_ARUDO</name>
<organism evidence="2">
    <name type="scientific">Arundo donax</name>
    <name type="common">Giant reed</name>
    <name type="synonym">Donax arundinaceus</name>
    <dbReference type="NCBI Taxonomy" id="35708"/>
    <lineage>
        <taxon>Eukaryota</taxon>
        <taxon>Viridiplantae</taxon>
        <taxon>Streptophyta</taxon>
        <taxon>Embryophyta</taxon>
        <taxon>Tracheophyta</taxon>
        <taxon>Spermatophyta</taxon>
        <taxon>Magnoliopsida</taxon>
        <taxon>Liliopsida</taxon>
        <taxon>Poales</taxon>
        <taxon>Poaceae</taxon>
        <taxon>PACMAD clade</taxon>
        <taxon>Arundinoideae</taxon>
        <taxon>Arundineae</taxon>
        <taxon>Arundo</taxon>
    </lineage>
</organism>
<sequence>MKLIYSIYYTFVSIHFILQLIFVNSLSCISVTFFLEPSIFYPFLVTSPIIVLFWLYILRLSSE</sequence>
<dbReference type="EMBL" id="GBRH01164412">
    <property type="protein sequence ID" value="JAE33484.1"/>
    <property type="molecule type" value="Transcribed_RNA"/>
</dbReference>
<reference evidence="2" key="1">
    <citation type="submission" date="2014-09" db="EMBL/GenBank/DDBJ databases">
        <authorList>
            <person name="Magalhaes I.L.F."/>
            <person name="Oliveira U."/>
            <person name="Santos F.R."/>
            <person name="Vidigal T.H.D.A."/>
            <person name="Brescovit A.D."/>
            <person name="Santos A.J."/>
        </authorList>
    </citation>
    <scope>NUCLEOTIDE SEQUENCE</scope>
    <source>
        <tissue evidence="2">Shoot tissue taken approximately 20 cm above the soil surface</tissue>
    </source>
</reference>
<dbReference type="AlphaFoldDB" id="A0A0A9HCE9"/>
<keyword evidence="1" id="KW-0812">Transmembrane</keyword>